<organism evidence="1 2">
    <name type="scientific">Eiseniibacteriota bacterium</name>
    <dbReference type="NCBI Taxonomy" id="2212470"/>
    <lineage>
        <taxon>Bacteria</taxon>
        <taxon>Candidatus Eiseniibacteriota</taxon>
    </lineage>
</organism>
<comment type="caution">
    <text evidence="1">The sequence shown here is derived from an EMBL/GenBank/DDBJ whole genome shotgun (WGS) entry which is preliminary data.</text>
</comment>
<dbReference type="Proteomes" id="UP001593833">
    <property type="component" value="Unassembled WGS sequence"/>
</dbReference>
<keyword evidence="2" id="KW-1185">Reference proteome</keyword>
<name>A0ABV6YKH6_UNCEI</name>
<reference evidence="1 2" key="1">
    <citation type="submission" date="2024-09" db="EMBL/GenBank/DDBJ databases">
        <authorList>
            <person name="D'Angelo T."/>
        </authorList>
    </citation>
    <scope>NUCLEOTIDE SEQUENCE [LARGE SCALE GENOMIC DNA]</scope>
    <source>
        <strain evidence="1">SAG AM-320-E07</strain>
    </source>
</reference>
<gene>
    <name evidence="1" type="ORF">ACFL6M_04485</name>
</gene>
<accession>A0ABV6YKH6</accession>
<dbReference type="EMBL" id="JBHPKH010000043">
    <property type="protein sequence ID" value="MFC1572838.1"/>
    <property type="molecule type" value="Genomic_DNA"/>
</dbReference>
<protein>
    <recommendedName>
        <fullName evidence="3">PilZ domain-containing protein</fullName>
    </recommendedName>
</protein>
<evidence type="ECO:0000313" key="1">
    <source>
        <dbReference type="EMBL" id="MFC1572838.1"/>
    </source>
</evidence>
<sequence>MPLIESIELRDLPHMLPGGTLVRLAGEGPAGWDIAGILSSWSGRSCLIDLPAHRRVSGLCKGGRVVVRASRLDGTYRFTGTADAFDPGRTQQPKARTCSLRVHLSTHAGSHKQSRDSFRLSGLWHAVVRADDISGGNREGSFHPALVRNLSSSGMMLEVADGVLSDGCTFLASVDLGDGGQPLRTRAQVVRLSTAGGRSERPAREATAGRVGPGCTGLAPLGPSCWGCRFLGLSREGGARVGRVLHEKLRTRFFRGSHV</sequence>
<evidence type="ECO:0000313" key="2">
    <source>
        <dbReference type="Proteomes" id="UP001593833"/>
    </source>
</evidence>
<proteinExistence type="predicted"/>
<evidence type="ECO:0008006" key="3">
    <source>
        <dbReference type="Google" id="ProtNLM"/>
    </source>
</evidence>